<gene>
    <name evidence="1" type="ORF">AAFF_G00185590</name>
</gene>
<comment type="caution">
    <text evidence="1">The sequence shown here is derived from an EMBL/GenBank/DDBJ whole genome shotgun (WGS) entry which is preliminary data.</text>
</comment>
<proteinExistence type="predicted"/>
<dbReference type="Proteomes" id="UP001221898">
    <property type="component" value="Unassembled WGS sequence"/>
</dbReference>
<organism evidence="1 2">
    <name type="scientific">Aldrovandia affinis</name>
    <dbReference type="NCBI Taxonomy" id="143900"/>
    <lineage>
        <taxon>Eukaryota</taxon>
        <taxon>Metazoa</taxon>
        <taxon>Chordata</taxon>
        <taxon>Craniata</taxon>
        <taxon>Vertebrata</taxon>
        <taxon>Euteleostomi</taxon>
        <taxon>Actinopterygii</taxon>
        <taxon>Neopterygii</taxon>
        <taxon>Teleostei</taxon>
        <taxon>Notacanthiformes</taxon>
        <taxon>Halosauridae</taxon>
        <taxon>Aldrovandia</taxon>
    </lineage>
</organism>
<protein>
    <submittedName>
        <fullName evidence="1">Uncharacterized protein</fullName>
    </submittedName>
</protein>
<evidence type="ECO:0000313" key="1">
    <source>
        <dbReference type="EMBL" id="KAJ8385463.1"/>
    </source>
</evidence>
<sequence length="446" mass="49962">MKSLFLRSSGGVFTTGGVDNIDESGRIELHGTAISLTNHLTHDNMGVDPPPLTLDAPEGATIKLPDDFAIVPYIAEYAGDIILSSIPNGTARPAFAENRRAGVPDEAWLNHLHKVLIEKDGMLQETPVTYSGFFSHGQRKDDVRPRATVGVFPVFYDKASSMAMQKHSMLVVMKAIEFVNPGQIPVIEGDCPLYAQQKKCQWEYPNEVGESKMVCFMGFLHVKMMSQECGGKLVAGPGWDRMFSLANIFNTGVAASLLGGKHVKRTRYEYQLTLAWLHVLKEQAYDEYCREGYGPHETMENRLNSNAPTVCYWMTTWQHYQIPTHQSMRLEGACFSASINKEGLEHPESSAAEQKKFLNHLKALCDLVKDNKVVNPFKEMGPDLITLDTGEVMDHEISNCLREAPNIGKAMFMEFVRDRIEKATKPMSDVIPRANLFTFATDHLWI</sequence>
<dbReference type="PANTHER" id="PTHR47018">
    <property type="entry name" value="CXC DOMAIN-CONTAINING PROTEIN-RELATED"/>
    <property type="match status" value="1"/>
</dbReference>
<dbReference type="EMBL" id="JAINUG010000249">
    <property type="protein sequence ID" value="KAJ8385463.1"/>
    <property type="molecule type" value="Genomic_DNA"/>
</dbReference>
<name>A0AAD7RJG0_9TELE</name>
<accession>A0AAD7RJG0</accession>
<evidence type="ECO:0000313" key="2">
    <source>
        <dbReference type="Proteomes" id="UP001221898"/>
    </source>
</evidence>
<keyword evidence="2" id="KW-1185">Reference proteome</keyword>
<dbReference type="PANTHER" id="PTHR47018:SF4">
    <property type="match status" value="1"/>
</dbReference>
<reference evidence="1" key="1">
    <citation type="journal article" date="2023" name="Science">
        <title>Genome structures resolve the early diversification of teleost fishes.</title>
        <authorList>
            <person name="Parey E."/>
            <person name="Louis A."/>
            <person name="Montfort J."/>
            <person name="Bouchez O."/>
            <person name="Roques C."/>
            <person name="Iampietro C."/>
            <person name="Lluch J."/>
            <person name="Castinel A."/>
            <person name="Donnadieu C."/>
            <person name="Desvignes T."/>
            <person name="Floi Bucao C."/>
            <person name="Jouanno E."/>
            <person name="Wen M."/>
            <person name="Mejri S."/>
            <person name="Dirks R."/>
            <person name="Jansen H."/>
            <person name="Henkel C."/>
            <person name="Chen W.J."/>
            <person name="Zahm M."/>
            <person name="Cabau C."/>
            <person name="Klopp C."/>
            <person name="Thompson A.W."/>
            <person name="Robinson-Rechavi M."/>
            <person name="Braasch I."/>
            <person name="Lecointre G."/>
            <person name="Bobe J."/>
            <person name="Postlethwait J.H."/>
            <person name="Berthelot C."/>
            <person name="Roest Crollius H."/>
            <person name="Guiguen Y."/>
        </authorList>
    </citation>
    <scope>NUCLEOTIDE SEQUENCE</scope>
    <source>
        <strain evidence="1">NC1722</strain>
    </source>
</reference>
<dbReference type="AlphaFoldDB" id="A0AAD7RJG0"/>